<keyword evidence="4" id="KW-0812">Transmembrane</keyword>
<reference evidence="5 6" key="1">
    <citation type="submission" date="2017-06" db="EMBL/GenBank/DDBJ databases">
        <title>Draft genome sequence of anaerobic fermentative bacterium Anaeromicrobium sediminis DY2726D isolated from West Pacific Ocean sediments.</title>
        <authorList>
            <person name="Zeng X."/>
        </authorList>
    </citation>
    <scope>NUCLEOTIDE SEQUENCE [LARGE SCALE GENOMIC DNA]</scope>
    <source>
        <strain evidence="5 6">DY2726D</strain>
    </source>
</reference>
<dbReference type="AlphaFoldDB" id="A0A267MLZ6"/>
<dbReference type="GO" id="GO:0016020">
    <property type="term" value="C:membrane"/>
    <property type="evidence" value="ECO:0007669"/>
    <property type="project" value="InterPro"/>
</dbReference>
<keyword evidence="4" id="KW-1133">Transmembrane helix</keyword>
<sequence>MFFNRKKDREEEEYLSKNIDKNIDRLKEEFQDCSDLVDREFKLSKTHTRIVIFYIDGIVDKQVLQDNVLSNILVNMRGCDDPVKIKEKFLLDIIKDYDLPIGEIGKVETIEDCISKIVEGNTILFMDGINMGLCLSTIKPPGRTIGQPVTEANIRGPFEAFTENLRANTSLIRKRLKSNNLKMENINAGKLSKTNITICYLKNIVDDNLVKEVKKRLDKIEIDTIIDSGYIEHLIEDSPLSVFPQMVHTERPDTCTAALSEGRVVLLVDGSPFALIVPGVFIDFLTAPEDYYSKFYIATFVRMLRYAALFTSLITPGFYIALTTFHRAMIPSTLLIRISAAHAEVPFSATIEVLLMEMTFELLREAGLRLQKPIGSAVSIVGALVIGQGAVKAGLVSQEIVIIVALTGISSFAIPVYSMEVAIRLLRFVLIILSSMLGILGLVTGLMVILIHLVSLRSFGVPYLSPLAPMSIKDWQDIFYKVPIWANESRPTFVNPKSQKKQQGNSMPKKTNKSINKV</sequence>
<gene>
    <name evidence="5" type="ORF">CCE28_08215</name>
</gene>
<evidence type="ECO:0000313" key="6">
    <source>
        <dbReference type="Proteomes" id="UP000216024"/>
    </source>
</evidence>
<evidence type="ECO:0000313" key="5">
    <source>
        <dbReference type="EMBL" id="PAB59928.1"/>
    </source>
</evidence>
<dbReference type="PANTHER" id="PTHR22550">
    <property type="entry name" value="SPORE GERMINATION PROTEIN"/>
    <property type="match status" value="1"/>
</dbReference>
<keyword evidence="2 4" id="KW-0472">Membrane</keyword>
<dbReference type="GO" id="GO:0009847">
    <property type="term" value="P:spore germination"/>
    <property type="evidence" value="ECO:0007669"/>
    <property type="project" value="InterPro"/>
</dbReference>
<evidence type="ECO:0008006" key="7">
    <source>
        <dbReference type="Google" id="ProtNLM"/>
    </source>
</evidence>
<comment type="similarity">
    <text evidence="1">Belongs to the GerABKA family.</text>
</comment>
<dbReference type="InterPro" id="IPR004995">
    <property type="entry name" value="Spore_Ger"/>
</dbReference>
<dbReference type="RefSeq" id="WP_095132835.1">
    <property type="nucleotide sequence ID" value="NZ_NIBG01000005.1"/>
</dbReference>
<evidence type="ECO:0000256" key="4">
    <source>
        <dbReference type="SAM" id="Phobius"/>
    </source>
</evidence>
<evidence type="ECO:0000256" key="2">
    <source>
        <dbReference type="ARBA" id="ARBA00023136"/>
    </source>
</evidence>
<feature type="region of interest" description="Disordered" evidence="3">
    <location>
        <begin position="493"/>
        <end position="518"/>
    </location>
</feature>
<name>A0A267MLZ6_9FIRM</name>
<dbReference type="Pfam" id="PF03323">
    <property type="entry name" value="GerA"/>
    <property type="match status" value="1"/>
</dbReference>
<dbReference type="PIRSF" id="PIRSF005690">
    <property type="entry name" value="GerBA"/>
    <property type="match status" value="1"/>
</dbReference>
<dbReference type="InterPro" id="IPR050768">
    <property type="entry name" value="UPF0353/GerABKA_families"/>
</dbReference>
<proteinExistence type="inferred from homology"/>
<evidence type="ECO:0000256" key="3">
    <source>
        <dbReference type="SAM" id="MobiDB-lite"/>
    </source>
</evidence>
<evidence type="ECO:0000256" key="1">
    <source>
        <dbReference type="ARBA" id="ARBA00005278"/>
    </source>
</evidence>
<accession>A0A267MLZ6</accession>
<dbReference type="EMBL" id="NIBG01000005">
    <property type="protein sequence ID" value="PAB59928.1"/>
    <property type="molecule type" value="Genomic_DNA"/>
</dbReference>
<dbReference type="OrthoDB" id="9772630at2"/>
<feature type="transmembrane region" description="Helical" evidence="4">
    <location>
        <begin position="429"/>
        <end position="454"/>
    </location>
</feature>
<protein>
    <recommendedName>
        <fullName evidence="7">Spore germination protein</fullName>
    </recommendedName>
</protein>
<feature type="transmembrane region" description="Helical" evidence="4">
    <location>
        <begin position="376"/>
        <end position="394"/>
    </location>
</feature>
<comment type="caution">
    <text evidence="5">The sequence shown here is derived from an EMBL/GenBank/DDBJ whole genome shotgun (WGS) entry which is preliminary data.</text>
</comment>
<feature type="transmembrane region" description="Helical" evidence="4">
    <location>
        <begin position="303"/>
        <end position="322"/>
    </location>
</feature>
<keyword evidence="6" id="KW-1185">Reference proteome</keyword>
<feature type="transmembrane region" description="Helical" evidence="4">
    <location>
        <begin position="400"/>
        <end position="417"/>
    </location>
</feature>
<organism evidence="5 6">
    <name type="scientific">Anaeromicrobium sediminis</name>
    <dbReference type="NCBI Taxonomy" id="1478221"/>
    <lineage>
        <taxon>Bacteria</taxon>
        <taxon>Bacillati</taxon>
        <taxon>Bacillota</taxon>
        <taxon>Clostridia</taxon>
        <taxon>Peptostreptococcales</taxon>
        <taxon>Thermotaleaceae</taxon>
        <taxon>Anaeromicrobium</taxon>
    </lineage>
</organism>
<dbReference type="Proteomes" id="UP000216024">
    <property type="component" value="Unassembled WGS sequence"/>
</dbReference>
<dbReference type="PANTHER" id="PTHR22550:SF5">
    <property type="entry name" value="LEUCINE ZIPPER PROTEIN 4"/>
    <property type="match status" value="1"/>
</dbReference>